<evidence type="ECO:0000256" key="3">
    <source>
        <dbReference type="SAM" id="MobiDB-lite"/>
    </source>
</evidence>
<feature type="domain" description="XRRM" evidence="4">
    <location>
        <begin position="344"/>
        <end position="492"/>
    </location>
</feature>
<dbReference type="InterPro" id="IPR035979">
    <property type="entry name" value="RBD_domain_sf"/>
</dbReference>
<dbReference type="InterPro" id="IPR012677">
    <property type="entry name" value="Nucleotide-bd_a/b_plait_sf"/>
</dbReference>
<dbReference type="AlphaFoldDB" id="A0AAD7NS28"/>
<protein>
    <recommendedName>
        <fullName evidence="4">XRRM domain-containing protein</fullName>
    </recommendedName>
</protein>
<feature type="compositionally biased region" description="Basic and acidic residues" evidence="3">
    <location>
        <begin position="38"/>
        <end position="58"/>
    </location>
</feature>
<accession>A0AAD7NS28</accession>
<feature type="region of interest" description="Disordered" evidence="3">
    <location>
        <begin position="29"/>
        <end position="58"/>
    </location>
</feature>
<proteinExistence type="predicted"/>
<evidence type="ECO:0000259" key="4">
    <source>
        <dbReference type="PROSITE" id="PS51939"/>
    </source>
</evidence>
<organism evidence="5 6">
    <name type="scientific">Mycena maculata</name>
    <dbReference type="NCBI Taxonomy" id="230809"/>
    <lineage>
        <taxon>Eukaryota</taxon>
        <taxon>Fungi</taxon>
        <taxon>Dikarya</taxon>
        <taxon>Basidiomycota</taxon>
        <taxon>Agaricomycotina</taxon>
        <taxon>Agaricomycetes</taxon>
        <taxon>Agaricomycetidae</taxon>
        <taxon>Agaricales</taxon>
        <taxon>Marasmiineae</taxon>
        <taxon>Mycenaceae</taxon>
        <taxon>Mycena</taxon>
    </lineage>
</organism>
<keyword evidence="1 2" id="KW-0694">RNA-binding</keyword>
<keyword evidence="6" id="KW-1185">Reference proteome</keyword>
<sequence>MSAAFAFVPRKVARAAKLPLKNEASGSAGIQRVIPVDTEGKEREMPPERVETPSKPQHADEDYTTLLCLSLSKYRLWSDPDLRRNIEWSSRARANDDFFPLSYLLESPCPLASAHASETVIVKALRAHATDVVDVRMAIPSSEGPGKTRGNFEIRPKFWDDAVYPVSREGWENRAVYVENIPMKCKTLPNLCRFILALLPSSDIMAAHNRIQGITLPPHHADEPGTEPKLKSFALITFANAEDAEYLVTVWPWARQQNRSEDSPDAADAVKFGFRTLSKARWDDLNTQYLRYRTELLAGMQEQEQEAEVPSTTARPAPPSPLHLEPKRHAPPVDDPAAFVSTMSYPRNCLVFVRNIHPETNKTTLRNLFTKAMDAREALDYVDFNKGMDSCYLRLTTAAHAKSFVDHFGRNKTVHANGLDDSGRPLNEEGAERAVDAELVVGKREEVYWEKVPEKVCLQAVQRALGLEGALPVEENAGSGEGRRRQRKKQKR</sequence>
<evidence type="ECO:0000256" key="1">
    <source>
        <dbReference type="ARBA" id="ARBA00022884"/>
    </source>
</evidence>
<dbReference type="GO" id="GO:1904868">
    <property type="term" value="P:telomerase catalytic core complex assembly"/>
    <property type="evidence" value="ECO:0007669"/>
    <property type="project" value="InterPro"/>
</dbReference>
<dbReference type="EMBL" id="JARJLG010000018">
    <property type="protein sequence ID" value="KAJ7772916.1"/>
    <property type="molecule type" value="Genomic_DNA"/>
</dbReference>
<dbReference type="Proteomes" id="UP001215280">
    <property type="component" value="Unassembled WGS sequence"/>
</dbReference>
<name>A0AAD7NS28_9AGAR</name>
<evidence type="ECO:0000313" key="5">
    <source>
        <dbReference type="EMBL" id="KAJ7772916.1"/>
    </source>
</evidence>
<reference evidence="5" key="1">
    <citation type="submission" date="2023-03" db="EMBL/GenBank/DDBJ databases">
        <title>Massive genome expansion in bonnet fungi (Mycena s.s.) driven by repeated elements and novel gene families across ecological guilds.</title>
        <authorList>
            <consortium name="Lawrence Berkeley National Laboratory"/>
            <person name="Harder C.B."/>
            <person name="Miyauchi S."/>
            <person name="Viragh M."/>
            <person name="Kuo A."/>
            <person name="Thoen E."/>
            <person name="Andreopoulos B."/>
            <person name="Lu D."/>
            <person name="Skrede I."/>
            <person name="Drula E."/>
            <person name="Henrissat B."/>
            <person name="Morin E."/>
            <person name="Kohler A."/>
            <person name="Barry K."/>
            <person name="LaButti K."/>
            <person name="Morin E."/>
            <person name="Salamov A."/>
            <person name="Lipzen A."/>
            <person name="Mereny Z."/>
            <person name="Hegedus B."/>
            <person name="Baldrian P."/>
            <person name="Stursova M."/>
            <person name="Weitz H."/>
            <person name="Taylor A."/>
            <person name="Grigoriev I.V."/>
            <person name="Nagy L.G."/>
            <person name="Martin F."/>
            <person name="Kauserud H."/>
        </authorList>
    </citation>
    <scope>NUCLEOTIDE SEQUENCE</scope>
    <source>
        <strain evidence="5">CBHHK188m</strain>
    </source>
</reference>
<dbReference type="Pfam" id="PF19977">
    <property type="entry name" value="xRRM"/>
    <property type="match status" value="1"/>
</dbReference>
<dbReference type="Gene3D" id="3.30.70.330">
    <property type="match status" value="1"/>
</dbReference>
<dbReference type="CDD" id="cd00590">
    <property type="entry name" value="RRM_SF"/>
    <property type="match status" value="1"/>
</dbReference>
<dbReference type="PROSITE" id="PS51939">
    <property type="entry name" value="XRRM"/>
    <property type="match status" value="1"/>
</dbReference>
<feature type="region of interest" description="Disordered" evidence="3">
    <location>
        <begin position="471"/>
        <end position="492"/>
    </location>
</feature>
<feature type="region of interest" description="Disordered" evidence="3">
    <location>
        <begin position="301"/>
        <end position="330"/>
    </location>
</feature>
<evidence type="ECO:0000313" key="6">
    <source>
        <dbReference type="Proteomes" id="UP001215280"/>
    </source>
</evidence>
<gene>
    <name evidence="5" type="ORF">DFH07DRAFT_733392</name>
</gene>
<dbReference type="GO" id="GO:1990904">
    <property type="term" value="C:ribonucleoprotein complex"/>
    <property type="evidence" value="ECO:0007669"/>
    <property type="project" value="UniProtKB-UniRule"/>
</dbReference>
<dbReference type="InterPro" id="IPR045537">
    <property type="entry name" value="Lar7_xRRM"/>
</dbReference>
<comment type="caution">
    <text evidence="5">The sequence shown here is derived from an EMBL/GenBank/DDBJ whole genome shotgun (WGS) entry which is preliminary data.</text>
</comment>
<evidence type="ECO:0000256" key="2">
    <source>
        <dbReference type="PROSITE-ProRule" id="PRU01288"/>
    </source>
</evidence>
<dbReference type="InterPro" id="IPR014886">
    <property type="entry name" value="La_xRRM"/>
</dbReference>
<dbReference type="SUPFAM" id="SSF54928">
    <property type="entry name" value="RNA-binding domain, RBD"/>
    <property type="match status" value="1"/>
</dbReference>
<dbReference type="GO" id="GO:0070034">
    <property type="term" value="F:telomerase RNA binding"/>
    <property type="evidence" value="ECO:0007669"/>
    <property type="project" value="InterPro"/>
</dbReference>